<evidence type="ECO:0000313" key="3">
    <source>
        <dbReference type="Proteomes" id="UP001189624"/>
    </source>
</evidence>
<dbReference type="EMBL" id="OY731408">
    <property type="protein sequence ID" value="CAJ1978696.1"/>
    <property type="molecule type" value="Genomic_DNA"/>
</dbReference>
<reference evidence="2" key="1">
    <citation type="submission" date="2023-10" db="EMBL/GenBank/DDBJ databases">
        <authorList>
            <person name="Domelevo Entfellner J.-B."/>
        </authorList>
    </citation>
    <scope>NUCLEOTIDE SEQUENCE</scope>
</reference>
<dbReference type="AlphaFoldDB" id="A0AA86W678"/>
<dbReference type="Gramene" id="rna-AYBTSS11_LOCUS30894">
    <property type="protein sequence ID" value="CAJ1978696.1"/>
    <property type="gene ID" value="gene-AYBTSS11_LOCUS30894"/>
</dbReference>
<name>A0AA86W678_9FABA</name>
<proteinExistence type="predicted"/>
<dbReference type="Proteomes" id="UP001189624">
    <property type="component" value="Chromosome 11"/>
</dbReference>
<feature type="compositionally biased region" description="Polar residues" evidence="1">
    <location>
        <begin position="50"/>
        <end position="63"/>
    </location>
</feature>
<organism evidence="2 3">
    <name type="scientific">Sphenostylis stenocarpa</name>
    <dbReference type="NCBI Taxonomy" id="92480"/>
    <lineage>
        <taxon>Eukaryota</taxon>
        <taxon>Viridiplantae</taxon>
        <taxon>Streptophyta</taxon>
        <taxon>Embryophyta</taxon>
        <taxon>Tracheophyta</taxon>
        <taxon>Spermatophyta</taxon>
        <taxon>Magnoliopsida</taxon>
        <taxon>eudicotyledons</taxon>
        <taxon>Gunneridae</taxon>
        <taxon>Pentapetalae</taxon>
        <taxon>rosids</taxon>
        <taxon>fabids</taxon>
        <taxon>Fabales</taxon>
        <taxon>Fabaceae</taxon>
        <taxon>Papilionoideae</taxon>
        <taxon>50 kb inversion clade</taxon>
        <taxon>NPAAA clade</taxon>
        <taxon>indigoferoid/millettioid clade</taxon>
        <taxon>Phaseoleae</taxon>
        <taxon>Sphenostylis</taxon>
    </lineage>
</organism>
<evidence type="ECO:0000313" key="2">
    <source>
        <dbReference type="EMBL" id="CAJ1978696.1"/>
    </source>
</evidence>
<evidence type="ECO:0000256" key="1">
    <source>
        <dbReference type="SAM" id="MobiDB-lite"/>
    </source>
</evidence>
<sequence length="110" mass="12139">MHCRSQHLLASPPRHQSATKSLSHVVWPLSNIIDDHHESPPRTTAAHMPTTKQTASPTTLTSPWSQSPPLFQYPFPLFAKTLVALPHLGLYASPPLTYLGYASPNHLSLL</sequence>
<keyword evidence="3" id="KW-1185">Reference proteome</keyword>
<protein>
    <submittedName>
        <fullName evidence="2">Uncharacterized protein</fullName>
    </submittedName>
</protein>
<feature type="region of interest" description="Disordered" evidence="1">
    <location>
        <begin position="33"/>
        <end position="63"/>
    </location>
</feature>
<gene>
    <name evidence="2" type="ORF">AYBTSS11_LOCUS30894</name>
</gene>
<accession>A0AA86W678</accession>